<accession>A0AAX3WFJ3</accession>
<organism evidence="1 2">
    <name type="scientific">Methylorubrum extorquens</name>
    <name type="common">Methylobacterium dichloromethanicum</name>
    <name type="synonym">Methylobacterium extorquens</name>
    <dbReference type="NCBI Taxonomy" id="408"/>
    <lineage>
        <taxon>Bacteria</taxon>
        <taxon>Pseudomonadati</taxon>
        <taxon>Pseudomonadota</taxon>
        <taxon>Alphaproteobacteria</taxon>
        <taxon>Hyphomicrobiales</taxon>
        <taxon>Methylobacteriaceae</taxon>
        <taxon>Methylorubrum</taxon>
    </lineage>
</organism>
<reference evidence="1" key="1">
    <citation type="journal article" date="2022" name="Biotechnol. Bioprocess Eng.">
        <title>Pan-genome Analysis Reveals Comparative Genomic Features of Central Metabolic Pathways in Methylorubrum extorquens.</title>
        <authorList>
            <person name="Lee G.M."/>
            <person name="Scott-Nevros Z.K."/>
            <person name="Lee S.-M."/>
            <person name="Kim D."/>
        </authorList>
    </citation>
    <scope>NUCLEOTIDE SEQUENCE</scope>
    <source>
        <strain evidence="1">ATCC 55366</strain>
    </source>
</reference>
<gene>
    <name evidence="1" type="ORF">KEC54_24695</name>
</gene>
<dbReference type="RefSeq" id="WP_015952487.1">
    <property type="nucleotide sequence ID" value="NZ_CP073633.1"/>
</dbReference>
<evidence type="ECO:0000313" key="2">
    <source>
        <dbReference type="Proteomes" id="UP001223720"/>
    </source>
</evidence>
<proteinExistence type="predicted"/>
<dbReference type="EMBL" id="CP073633">
    <property type="protein sequence ID" value="WHQ69499.1"/>
    <property type="molecule type" value="Genomic_DNA"/>
</dbReference>
<evidence type="ECO:0000313" key="1">
    <source>
        <dbReference type="EMBL" id="WHQ69499.1"/>
    </source>
</evidence>
<dbReference type="AlphaFoldDB" id="A0AAX3WFJ3"/>
<dbReference type="Proteomes" id="UP001223720">
    <property type="component" value="Chromosome"/>
</dbReference>
<protein>
    <submittedName>
        <fullName evidence="1">Uncharacterized protein</fullName>
    </submittedName>
</protein>
<sequence>MPVDDSGNVTMHILSAGIATTFLVSALSCLSTLAAAKPAKPTLPLAPYDGFWAPSLEQCRGLDPRLHQRIRFDAEENSVYDGRALDVGCIVEKAKVYPTGVNLDLICEIGQESPFNFRTDISILRTGPRKITITNSFVDRKPETLDLVRCGESDLPKPDAASPVAPVPSPHYVLPPLRDGEFYAGQAYPADYAERRTELLGAKAKPLPRTPADTCTHAFCKRYPEIRACYTDYCVGRWERADGATVDYVVKPDNLTVLQTVCRDTCGADEIRPQAR</sequence>
<name>A0AAX3WFJ3_METEX</name>